<protein>
    <submittedName>
        <fullName evidence="1">Jg20132 protein</fullName>
    </submittedName>
</protein>
<dbReference type="OrthoDB" id="7480422at2759"/>
<dbReference type="EMBL" id="CAKXAJ010026196">
    <property type="protein sequence ID" value="CAH2261474.1"/>
    <property type="molecule type" value="Genomic_DNA"/>
</dbReference>
<dbReference type="Proteomes" id="UP000838756">
    <property type="component" value="Unassembled WGS sequence"/>
</dbReference>
<name>A0A8S4S9S6_9NEOP</name>
<organism evidence="1 2">
    <name type="scientific">Pararge aegeria aegeria</name>
    <dbReference type="NCBI Taxonomy" id="348720"/>
    <lineage>
        <taxon>Eukaryota</taxon>
        <taxon>Metazoa</taxon>
        <taxon>Ecdysozoa</taxon>
        <taxon>Arthropoda</taxon>
        <taxon>Hexapoda</taxon>
        <taxon>Insecta</taxon>
        <taxon>Pterygota</taxon>
        <taxon>Neoptera</taxon>
        <taxon>Endopterygota</taxon>
        <taxon>Lepidoptera</taxon>
        <taxon>Glossata</taxon>
        <taxon>Ditrysia</taxon>
        <taxon>Papilionoidea</taxon>
        <taxon>Nymphalidae</taxon>
        <taxon>Satyrinae</taxon>
        <taxon>Satyrini</taxon>
        <taxon>Parargina</taxon>
        <taxon>Pararge</taxon>
    </lineage>
</organism>
<accession>A0A8S4S9S6</accession>
<evidence type="ECO:0000313" key="2">
    <source>
        <dbReference type="Proteomes" id="UP000838756"/>
    </source>
</evidence>
<gene>
    <name evidence="1" type="primary">jg20132</name>
    <name evidence="1" type="ORF">PAEG_LOCUS23928</name>
</gene>
<sequence length="71" mass="8576">MMVEIAVFYKIHFGDCAQELFHSVELSPFYHRTAWHRKNLLRYVVEIRTKRFASDPHRKGLECPPIFRLSR</sequence>
<reference evidence="1" key="1">
    <citation type="submission" date="2022-03" db="EMBL/GenBank/DDBJ databases">
        <authorList>
            <person name="Lindestad O."/>
        </authorList>
    </citation>
    <scope>NUCLEOTIDE SEQUENCE</scope>
</reference>
<proteinExistence type="predicted"/>
<comment type="caution">
    <text evidence="1">The sequence shown here is derived from an EMBL/GenBank/DDBJ whole genome shotgun (WGS) entry which is preliminary data.</text>
</comment>
<dbReference type="AlphaFoldDB" id="A0A8S4S9S6"/>
<keyword evidence="2" id="KW-1185">Reference proteome</keyword>
<evidence type="ECO:0000313" key="1">
    <source>
        <dbReference type="EMBL" id="CAH2261474.1"/>
    </source>
</evidence>